<dbReference type="Proteomes" id="UP000018680">
    <property type="component" value="Chromosome"/>
</dbReference>
<dbReference type="PANTHER" id="PTHR43531">
    <property type="entry name" value="PROTEIN ICFG"/>
    <property type="match status" value="1"/>
</dbReference>
<comment type="similarity">
    <text evidence="2">Belongs to the methyl-accepting chemotaxis (MCP) protein family.</text>
</comment>
<keyword evidence="1" id="KW-0145">Chemotaxis</keyword>
<keyword evidence="5" id="KW-1133">Transmembrane helix</keyword>
<feature type="transmembrane region" description="Helical" evidence="5">
    <location>
        <begin position="40"/>
        <end position="60"/>
    </location>
</feature>
<dbReference type="GO" id="GO:0006935">
    <property type="term" value="P:chemotaxis"/>
    <property type="evidence" value="ECO:0007669"/>
    <property type="project" value="UniProtKB-KW"/>
</dbReference>
<feature type="transmembrane region" description="Helical" evidence="5">
    <location>
        <begin position="67"/>
        <end position="88"/>
    </location>
</feature>
<dbReference type="AlphaFoldDB" id="V5WMB7"/>
<sequence>MEVINTQLYYLIFRSGAFMKLTDKIKHIYDDSSITIQQKAVTLFLICIVIPAMFITMGAIRFSEGSIMVALGEWLIAGLLASGTVLIYRGKFKFVSYMLLITFWIAPIALFVLNFRTPSMQNINAVFQLAAYQLAVLVTTPILAYRNRQVILMLILTFLVNFLLFILYISPTLQAGGNGEHLLQNYVISFALIASASYFSFQVFRNQYNSLRLLEEEADRDTRRYQRINNVLQSTTQAFNVGETLTSTAQQSLDVAQSMSERVEEIQKEISTLSEGMDAGEQRNRQMEDANRTVADNMTRQNHAIDQSSSAIEQISAQIRNMSDNASSKQELMNSLVEMSREGMDQVEETIDDFKEITRSSESIVEVIEVIEGISSRTNLLAMNAAIEAAHAGDAGKGFAVVADEIRKLAEETQENSRVIRETLVGSNEKIAQATEHSTILREAFSRINDSIEDVSQALMELISGMAELSEGTGDINGSIEHLRQSNGLVNRSMETMKREIDANTDQNTQLREMGERIRVAVTELEELASRILDQSSQVTAIGEQNGRNFEQLEKQIEIARKDE</sequence>
<dbReference type="STRING" id="1307761.L21SP2_2945"/>
<dbReference type="InterPro" id="IPR051310">
    <property type="entry name" value="MCP_chemotaxis"/>
</dbReference>
<dbReference type="SUPFAM" id="SSF58104">
    <property type="entry name" value="Methyl-accepting chemotaxis protein (MCP) signaling domain"/>
    <property type="match status" value="1"/>
</dbReference>
<keyword evidence="5" id="KW-0812">Transmembrane</keyword>
<evidence type="ECO:0000256" key="3">
    <source>
        <dbReference type="PROSITE-ProRule" id="PRU00284"/>
    </source>
</evidence>
<dbReference type="SMART" id="SM00283">
    <property type="entry name" value="MA"/>
    <property type="match status" value="1"/>
</dbReference>
<evidence type="ECO:0000313" key="8">
    <source>
        <dbReference type="Proteomes" id="UP000018680"/>
    </source>
</evidence>
<feature type="transmembrane region" description="Helical" evidence="5">
    <location>
        <begin position="125"/>
        <end position="144"/>
    </location>
</feature>
<feature type="transmembrane region" description="Helical" evidence="5">
    <location>
        <begin position="150"/>
        <end position="170"/>
    </location>
</feature>
<dbReference type="Pfam" id="PF00015">
    <property type="entry name" value="MCPsignal"/>
    <property type="match status" value="1"/>
</dbReference>
<dbReference type="InterPro" id="IPR004089">
    <property type="entry name" value="MCPsignal_dom"/>
</dbReference>
<dbReference type="PANTHER" id="PTHR43531:SF11">
    <property type="entry name" value="METHYL-ACCEPTING CHEMOTAXIS PROTEIN 3"/>
    <property type="match status" value="1"/>
</dbReference>
<keyword evidence="5" id="KW-0472">Membrane</keyword>
<dbReference type="KEGG" id="slr:L21SP2_2945"/>
<dbReference type="PROSITE" id="PS50111">
    <property type="entry name" value="CHEMOTAXIS_TRANSDUC_2"/>
    <property type="match status" value="1"/>
</dbReference>
<feature type="domain" description="Methyl-accepting transducer" evidence="6">
    <location>
        <begin position="276"/>
        <end position="498"/>
    </location>
</feature>
<evidence type="ECO:0000313" key="7">
    <source>
        <dbReference type="EMBL" id="AHC16291.1"/>
    </source>
</evidence>
<evidence type="ECO:0000256" key="2">
    <source>
        <dbReference type="ARBA" id="ARBA00029447"/>
    </source>
</evidence>
<reference evidence="7 8" key="1">
    <citation type="journal article" date="2015" name="Stand. Genomic Sci.">
        <title>Complete genome sequence and description of Salinispira pacifica gen. nov., sp. nov., a novel spirochaete isolated form a hypersaline microbial mat.</title>
        <authorList>
            <person name="Ben Hania W."/>
            <person name="Joseph M."/>
            <person name="Schumann P."/>
            <person name="Bunk B."/>
            <person name="Fiebig A."/>
            <person name="Sproer C."/>
            <person name="Klenk H.P."/>
            <person name="Fardeau M.L."/>
            <person name="Spring S."/>
        </authorList>
    </citation>
    <scope>NUCLEOTIDE SEQUENCE [LARGE SCALE GENOMIC DNA]</scope>
    <source>
        <strain evidence="7 8">L21-RPul-D2</strain>
    </source>
</reference>
<feature type="transmembrane region" description="Helical" evidence="5">
    <location>
        <begin position="182"/>
        <end position="201"/>
    </location>
</feature>
<dbReference type="EMBL" id="CP006939">
    <property type="protein sequence ID" value="AHC16291.1"/>
    <property type="molecule type" value="Genomic_DNA"/>
</dbReference>
<dbReference type="OrthoDB" id="2166737at2"/>
<dbReference type="HOGENOM" id="CLU_037747_0_0_12"/>
<keyword evidence="8" id="KW-1185">Reference proteome</keyword>
<dbReference type="GO" id="GO:0004888">
    <property type="term" value="F:transmembrane signaling receptor activity"/>
    <property type="evidence" value="ECO:0007669"/>
    <property type="project" value="InterPro"/>
</dbReference>
<dbReference type="GO" id="GO:0007165">
    <property type="term" value="P:signal transduction"/>
    <property type="evidence" value="ECO:0007669"/>
    <property type="project" value="UniProtKB-KW"/>
</dbReference>
<evidence type="ECO:0000259" key="6">
    <source>
        <dbReference type="PROSITE" id="PS50111"/>
    </source>
</evidence>
<proteinExistence type="inferred from homology"/>
<protein>
    <recommendedName>
        <fullName evidence="6">Methyl-accepting transducer domain-containing protein</fullName>
    </recommendedName>
</protein>
<name>V5WMB7_9SPIO</name>
<evidence type="ECO:0000256" key="4">
    <source>
        <dbReference type="SAM" id="Coils"/>
    </source>
</evidence>
<feature type="transmembrane region" description="Helical" evidence="5">
    <location>
        <begin position="94"/>
        <end position="113"/>
    </location>
</feature>
<organism evidence="7 8">
    <name type="scientific">Salinispira pacifica</name>
    <dbReference type="NCBI Taxonomy" id="1307761"/>
    <lineage>
        <taxon>Bacteria</taxon>
        <taxon>Pseudomonadati</taxon>
        <taxon>Spirochaetota</taxon>
        <taxon>Spirochaetia</taxon>
        <taxon>Spirochaetales</taxon>
        <taxon>Spirochaetaceae</taxon>
        <taxon>Salinispira</taxon>
    </lineage>
</organism>
<dbReference type="Gene3D" id="1.10.287.950">
    <property type="entry name" value="Methyl-accepting chemotaxis protein"/>
    <property type="match status" value="1"/>
</dbReference>
<dbReference type="eggNOG" id="COG0840">
    <property type="taxonomic scope" value="Bacteria"/>
</dbReference>
<accession>V5WMB7</accession>
<dbReference type="InterPro" id="IPR004090">
    <property type="entry name" value="Chemotax_Me-accpt_rcpt"/>
</dbReference>
<keyword evidence="3" id="KW-0807">Transducer</keyword>
<feature type="coiled-coil region" evidence="4">
    <location>
        <begin position="211"/>
        <end position="325"/>
    </location>
</feature>
<evidence type="ECO:0000256" key="1">
    <source>
        <dbReference type="ARBA" id="ARBA00022500"/>
    </source>
</evidence>
<dbReference type="PRINTS" id="PR00260">
    <property type="entry name" value="CHEMTRNSDUCR"/>
</dbReference>
<gene>
    <name evidence="7" type="ORF">L21SP2_2945</name>
</gene>
<evidence type="ECO:0000256" key="5">
    <source>
        <dbReference type="SAM" id="Phobius"/>
    </source>
</evidence>
<keyword evidence="4" id="KW-0175">Coiled coil</keyword>
<dbReference type="GO" id="GO:0005886">
    <property type="term" value="C:plasma membrane"/>
    <property type="evidence" value="ECO:0007669"/>
    <property type="project" value="TreeGrafter"/>
</dbReference>